<proteinExistence type="predicted"/>
<reference evidence="1" key="2">
    <citation type="submission" date="2022-01" db="EMBL/GenBank/DDBJ databases">
        <authorList>
            <person name="Yamashiro T."/>
            <person name="Shiraishi A."/>
            <person name="Satake H."/>
            <person name="Nakayama K."/>
        </authorList>
    </citation>
    <scope>NUCLEOTIDE SEQUENCE</scope>
</reference>
<evidence type="ECO:0000313" key="1">
    <source>
        <dbReference type="EMBL" id="GJT27646.1"/>
    </source>
</evidence>
<protein>
    <recommendedName>
        <fullName evidence="3">Reverse transcriptase domain-containing protein</fullName>
    </recommendedName>
</protein>
<evidence type="ECO:0000313" key="2">
    <source>
        <dbReference type="Proteomes" id="UP001151760"/>
    </source>
</evidence>
<name>A0ABQ5CP57_9ASTR</name>
<sequence length="169" mass="18733">MEDILGEPRVPNVLPTHPTLYLDSDFAPSDDSLEPDLVVSFPSGTRNKIFDPGIFIEVQSKRFLSPNEFSISFIRDPLSIVFDTLLPFSSENEEKVFNPGSLSSNEEKSPHLLSHRGFNPSKIISDFSESPMMISGGDIPILDVPIDPDFEASRAHGFVLRSLELQSLA</sequence>
<dbReference type="Proteomes" id="UP001151760">
    <property type="component" value="Unassembled WGS sequence"/>
</dbReference>
<gene>
    <name evidence="1" type="ORF">Tco_0907921</name>
</gene>
<accession>A0ABQ5CP57</accession>
<reference evidence="1" key="1">
    <citation type="journal article" date="2022" name="Int. J. Mol. Sci.">
        <title>Draft Genome of Tanacetum Coccineum: Genomic Comparison of Closely Related Tanacetum-Family Plants.</title>
        <authorList>
            <person name="Yamashiro T."/>
            <person name="Shiraishi A."/>
            <person name="Nakayama K."/>
            <person name="Satake H."/>
        </authorList>
    </citation>
    <scope>NUCLEOTIDE SEQUENCE</scope>
</reference>
<keyword evidence="2" id="KW-1185">Reference proteome</keyword>
<dbReference type="EMBL" id="BQNB010014394">
    <property type="protein sequence ID" value="GJT27646.1"/>
    <property type="molecule type" value="Genomic_DNA"/>
</dbReference>
<organism evidence="1 2">
    <name type="scientific">Tanacetum coccineum</name>
    <dbReference type="NCBI Taxonomy" id="301880"/>
    <lineage>
        <taxon>Eukaryota</taxon>
        <taxon>Viridiplantae</taxon>
        <taxon>Streptophyta</taxon>
        <taxon>Embryophyta</taxon>
        <taxon>Tracheophyta</taxon>
        <taxon>Spermatophyta</taxon>
        <taxon>Magnoliopsida</taxon>
        <taxon>eudicotyledons</taxon>
        <taxon>Gunneridae</taxon>
        <taxon>Pentapetalae</taxon>
        <taxon>asterids</taxon>
        <taxon>campanulids</taxon>
        <taxon>Asterales</taxon>
        <taxon>Asteraceae</taxon>
        <taxon>Asteroideae</taxon>
        <taxon>Anthemideae</taxon>
        <taxon>Anthemidinae</taxon>
        <taxon>Tanacetum</taxon>
    </lineage>
</organism>
<comment type="caution">
    <text evidence="1">The sequence shown here is derived from an EMBL/GenBank/DDBJ whole genome shotgun (WGS) entry which is preliminary data.</text>
</comment>
<evidence type="ECO:0008006" key="3">
    <source>
        <dbReference type="Google" id="ProtNLM"/>
    </source>
</evidence>